<dbReference type="GO" id="GO:0004140">
    <property type="term" value="F:dephospho-CoA kinase activity"/>
    <property type="evidence" value="ECO:0007669"/>
    <property type="project" value="InterPro"/>
</dbReference>
<protein>
    <recommendedName>
        <fullName evidence="6">Dephospho-CoA kinase</fullName>
    </recommendedName>
</protein>
<dbReference type="Pfam" id="PF01121">
    <property type="entry name" value="CoaE"/>
    <property type="match status" value="1"/>
</dbReference>
<dbReference type="PANTHER" id="PTHR10695:SF46">
    <property type="entry name" value="BIFUNCTIONAL COENZYME A SYNTHASE-RELATED"/>
    <property type="match status" value="1"/>
</dbReference>
<reference evidence="4" key="1">
    <citation type="submission" date="2013-12" db="EMBL/GenBank/DDBJ databases">
        <authorList>
            <person name="Genoscope - CEA"/>
        </authorList>
    </citation>
    <scope>NUCLEOTIDE SEQUENCE</scope>
    <source>
        <strain evidence="4">CBS 1993</strain>
    </source>
</reference>
<dbReference type="HAMAP" id="MF_00376">
    <property type="entry name" value="Dephospho_CoA_kinase"/>
    <property type="match status" value="1"/>
</dbReference>
<keyword evidence="2" id="KW-0067">ATP-binding</keyword>
<dbReference type="OrthoDB" id="247245at2759"/>
<dbReference type="PROSITE" id="PS51219">
    <property type="entry name" value="DPCK"/>
    <property type="match status" value="1"/>
</dbReference>
<dbReference type="InterPro" id="IPR027417">
    <property type="entry name" value="P-loop_NTPase"/>
</dbReference>
<evidence type="ECO:0000313" key="4">
    <source>
        <dbReference type="EMBL" id="CDK24608.1"/>
    </source>
</evidence>
<dbReference type="InterPro" id="IPR001977">
    <property type="entry name" value="Depp_CoAkinase"/>
</dbReference>
<keyword evidence="3" id="KW-0472">Membrane</keyword>
<keyword evidence="1" id="KW-0547">Nucleotide-binding</keyword>
<proteinExistence type="inferred from homology"/>
<dbReference type="Gene3D" id="3.40.50.300">
    <property type="entry name" value="P-loop containing nucleotide triphosphate hydrolases"/>
    <property type="match status" value="1"/>
</dbReference>
<dbReference type="GO" id="GO:0005811">
    <property type="term" value="C:lipid droplet"/>
    <property type="evidence" value="ECO:0007669"/>
    <property type="project" value="EnsemblFungi"/>
</dbReference>
<evidence type="ECO:0000256" key="3">
    <source>
        <dbReference type="SAM" id="Phobius"/>
    </source>
</evidence>
<dbReference type="GeneID" id="34518013"/>
<dbReference type="RefSeq" id="XP_022456625.1">
    <property type="nucleotide sequence ID" value="XM_022605125.1"/>
</dbReference>
<dbReference type="SUPFAM" id="SSF52540">
    <property type="entry name" value="P-loop containing nucleoside triphosphate hydrolases"/>
    <property type="match status" value="1"/>
</dbReference>
<keyword evidence="5" id="KW-1185">Reference proteome</keyword>
<sequence>MIIVGLTGGIASGKSTVSTRLKEYHHLTIVDADKIARDIVQPGEPAYNDIVSYFGPKISNLVLEGGSLNRTALGKHVFEDKSELHVLNGFTHPRVRKAMFWGVVKAYFSLQRAVVLDVPLLFESKLDRFCGINICVLCDSKTQLSRLQARNPDLSLEDCKNRIANQMSNEERIKRADIILDNNSSLEELYLKLDKTVNNIVPSYIKTVLQLVIFPYGILCGISSYLFKTNRQAQS</sequence>
<keyword evidence="3" id="KW-1133">Transmembrane helix</keyword>
<dbReference type="HOGENOM" id="CLU_057180_0_1_1"/>
<evidence type="ECO:0008006" key="6">
    <source>
        <dbReference type="Google" id="ProtNLM"/>
    </source>
</evidence>
<accession>W6MGH1</accession>
<organism evidence="4 5">
    <name type="scientific">Kuraishia capsulata CBS 1993</name>
    <dbReference type="NCBI Taxonomy" id="1382522"/>
    <lineage>
        <taxon>Eukaryota</taxon>
        <taxon>Fungi</taxon>
        <taxon>Dikarya</taxon>
        <taxon>Ascomycota</taxon>
        <taxon>Saccharomycotina</taxon>
        <taxon>Pichiomycetes</taxon>
        <taxon>Pichiales</taxon>
        <taxon>Pichiaceae</taxon>
        <taxon>Kuraishia</taxon>
    </lineage>
</organism>
<evidence type="ECO:0000256" key="1">
    <source>
        <dbReference type="ARBA" id="ARBA00022741"/>
    </source>
</evidence>
<keyword evidence="3" id="KW-0812">Transmembrane</keyword>
<dbReference type="NCBIfam" id="TIGR00152">
    <property type="entry name" value="dephospho-CoA kinase"/>
    <property type="match status" value="1"/>
</dbReference>
<dbReference type="AlphaFoldDB" id="W6MGH1"/>
<dbReference type="Proteomes" id="UP000019384">
    <property type="component" value="Unassembled WGS sequence"/>
</dbReference>
<reference evidence="4" key="2">
    <citation type="submission" date="2014-02" db="EMBL/GenBank/DDBJ databases">
        <title>Complete DNA sequence of /Kuraishia capsulata/ illustrates novel genomic features among budding yeasts (/Saccharomycotina/).</title>
        <authorList>
            <person name="Morales L."/>
            <person name="Noel B."/>
            <person name="Porcel B."/>
            <person name="Marcet-Houben M."/>
            <person name="Hullo M-F."/>
            <person name="Sacerdot C."/>
            <person name="Tekaia F."/>
            <person name="Leh-Louis V."/>
            <person name="Despons L."/>
            <person name="Khanna V."/>
            <person name="Aury J-M."/>
            <person name="Barbe V."/>
            <person name="Couloux A."/>
            <person name="Labadie K."/>
            <person name="Pelletier E."/>
            <person name="Souciet J-L."/>
            <person name="Boekhout T."/>
            <person name="Gabaldon T."/>
            <person name="Wincker P."/>
            <person name="Dujon B."/>
        </authorList>
    </citation>
    <scope>NUCLEOTIDE SEQUENCE</scope>
    <source>
        <strain evidence="4">CBS 1993</strain>
    </source>
</reference>
<dbReference type="GO" id="GO:0031315">
    <property type="term" value="C:extrinsic component of mitochondrial outer membrane"/>
    <property type="evidence" value="ECO:0007669"/>
    <property type="project" value="EnsemblFungi"/>
</dbReference>
<name>W6MGH1_9ASCO</name>
<dbReference type="GO" id="GO:0005524">
    <property type="term" value="F:ATP binding"/>
    <property type="evidence" value="ECO:0007669"/>
    <property type="project" value="UniProtKB-KW"/>
</dbReference>
<evidence type="ECO:0000256" key="2">
    <source>
        <dbReference type="ARBA" id="ARBA00022840"/>
    </source>
</evidence>
<dbReference type="PANTHER" id="PTHR10695">
    <property type="entry name" value="DEPHOSPHO-COA KINASE-RELATED"/>
    <property type="match status" value="1"/>
</dbReference>
<dbReference type="GO" id="GO:0015937">
    <property type="term" value="P:coenzyme A biosynthetic process"/>
    <property type="evidence" value="ECO:0007669"/>
    <property type="project" value="EnsemblFungi"/>
</dbReference>
<feature type="transmembrane region" description="Helical" evidence="3">
    <location>
        <begin position="208"/>
        <end position="227"/>
    </location>
</feature>
<gene>
    <name evidence="4" type="ORF">KUCA_T00000574001</name>
</gene>
<dbReference type="CDD" id="cd02022">
    <property type="entry name" value="DPCK"/>
    <property type="match status" value="1"/>
</dbReference>
<dbReference type="STRING" id="1382522.W6MGH1"/>
<evidence type="ECO:0000313" key="5">
    <source>
        <dbReference type="Proteomes" id="UP000019384"/>
    </source>
</evidence>
<dbReference type="GO" id="GO:1990143">
    <property type="term" value="C:CoA-synthesizing protein complex"/>
    <property type="evidence" value="ECO:0007669"/>
    <property type="project" value="EnsemblFungi"/>
</dbReference>
<dbReference type="EMBL" id="HG793125">
    <property type="protein sequence ID" value="CDK24608.1"/>
    <property type="molecule type" value="Genomic_DNA"/>
</dbReference>